<dbReference type="EMBL" id="AGNL01017634">
    <property type="protein sequence ID" value="EJK64103.1"/>
    <property type="molecule type" value="Genomic_DNA"/>
</dbReference>
<organism evidence="1 2">
    <name type="scientific">Thalassiosira oceanica</name>
    <name type="common">Marine diatom</name>
    <dbReference type="NCBI Taxonomy" id="159749"/>
    <lineage>
        <taxon>Eukaryota</taxon>
        <taxon>Sar</taxon>
        <taxon>Stramenopiles</taxon>
        <taxon>Ochrophyta</taxon>
        <taxon>Bacillariophyta</taxon>
        <taxon>Coscinodiscophyceae</taxon>
        <taxon>Thalassiosirophycidae</taxon>
        <taxon>Thalassiosirales</taxon>
        <taxon>Thalassiosiraceae</taxon>
        <taxon>Thalassiosira</taxon>
    </lineage>
</organism>
<evidence type="ECO:0000313" key="1">
    <source>
        <dbReference type="EMBL" id="EJK64103.1"/>
    </source>
</evidence>
<gene>
    <name evidence="1" type="ORF">THAOC_15195</name>
</gene>
<name>K0SDC9_THAOC</name>
<protein>
    <submittedName>
        <fullName evidence="1">Uncharacterized protein</fullName>
    </submittedName>
</protein>
<proteinExistence type="predicted"/>
<sequence length="156" mass="16287">MAAEEDTNSDMPSMANDNISGLCSVDGGLEYECSPQRALAAGKAYLRLLFDRGSGRGETCGGGEGDPRFASERTACATLILPVSLPSDTLPVVPAESKSSSSSPCVPQREDALVKRCAAHEALRLLLHHTACAAATTLCAAEKTCVFCQQSCFANS</sequence>
<keyword evidence="2" id="KW-1185">Reference proteome</keyword>
<feature type="non-terminal residue" evidence="1">
    <location>
        <position position="156"/>
    </location>
</feature>
<comment type="caution">
    <text evidence="1">The sequence shown here is derived from an EMBL/GenBank/DDBJ whole genome shotgun (WGS) entry which is preliminary data.</text>
</comment>
<dbReference type="AlphaFoldDB" id="K0SDC9"/>
<accession>K0SDC9</accession>
<dbReference type="Proteomes" id="UP000266841">
    <property type="component" value="Unassembled WGS sequence"/>
</dbReference>
<reference evidence="1 2" key="1">
    <citation type="journal article" date="2012" name="Genome Biol.">
        <title>Genome and low-iron response of an oceanic diatom adapted to chronic iron limitation.</title>
        <authorList>
            <person name="Lommer M."/>
            <person name="Specht M."/>
            <person name="Roy A.S."/>
            <person name="Kraemer L."/>
            <person name="Andreson R."/>
            <person name="Gutowska M.A."/>
            <person name="Wolf J."/>
            <person name="Bergner S.V."/>
            <person name="Schilhabel M.B."/>
            <person name="Klostermeier U.C."/>
            <person name="Beiko R.G."/>
            <person name="Rosenstiel P."/>
            <person name="Hippler M."/>
            <person name="Laroche J."/>
        </authorList>
    </citation>
    <scope>NUCLEOTIDE SEQUENCE [LARGE SCALE GENOMIC DNA]</scope>
    <source>
        <strain evidence="1 2">CCMP1005</strain>
    </source>
</reference>
<evidence type="ECO:0000313" key="2">
    <source>
        <dbReference type="Proteomes" id="UP000266841"/>
    </source>
</evidence>